<proteinExistence type="predicted"/>
<dbReference type="Proteomes" id="UP000052946">
    <property type="component" value="Unassembled WGS sequence"/>
</dbReference>
<sequence>MDRILPMSERVPVDETIQALEYIRYERDKDVVKQYFEDVMPFSESTSIKYRRRLFERYLILDEGQVVFTPFLEMISMVESYQTKKEILFYMTVVKTPTLQIVLRDIYSGLLKEKFTKTELMDYLSERMTEHKTSSIEKTLSVLTTILKDFNIINVKEDTIKKEIIYVVNERLRPTNETVAFSLYYEFFEIQDNRIPTTERLHNAETFKYLLIDHILAGRYIKWLVLNNYLEFYKMGSNEQYQFTCSTLNDFVQKVMANVEA</sequence>
<comment type="caution">
    <text evidence="1">The sequence shown here is derived from an EMBL/GenBank/DDBJ whole genome shotgun (WGS) entry which is preliminary data.</text>
</comment>
<evidence type="ECO:0000313" key="2">
    <source>
        <dbReference type="Proteomes" id="UP000052946"/>
    </source>
</evidence>
<reference evidence="2" key="1">
    <citation type="submission" date="2015-07" db="EMBL/GenBank/DDBJ databases">
        <title>Draft Genome Sequence of Oceanobacillus picturae Heshi-B3 that Was Isolated from Fermented Rice Bran with Aging Salted Mackerel, Which Was Named Heshiko as Traditional Fermented Seafood in Japan.</title>
        <authorList>
            <person name="Akuzawa S."/>
            <person name="Nakagawa J."/>
            <person name="Kanekatsu T."/>
            <person name="Kanesaki Y."/>
            <person name="Suzuki T."/>
        </authorList>
    </citation>
    <scope>NUCLEOTIDE SEQUENCE [LARGE SCALE GENOMIC DNA]</scope>
    <source>
        <strain evidence="2">Heshi-B3</strain>
    </source>
</reference>
<reference evidence="1 2" key="2">
    <citation type="journal article" date="2016" name="Genome Announc.">
        <title>Draft Genome Sequence of Oceanobacillus picturae Heshi-B3, Isolated from Fermented Rice Bran in a Traditional Japanese Seafood Dish.</title>
        <authorList>
            <person name="Akuzawa S."/>
            <person name="Nagaoka J."/>
            <person name="Kanekatsu M."/>
            <person name="Kanesaki Y."/>
            <person name="Suzuki T."/>
        </authorList>
    </citation>
    <scope>NUCLEOTIDE SEQUENCE [LARGE SCALE GENOMIC DNA]</scope>
    <source>
        <strain evidence="1 2">Heshi-B3</strain>
    </source>
</reference>
<accession>A0A0U9HCB4</accession>
<organism evidence="1 2">
    <name type="scientific">Oceanobacillus picturae</name>
    <dbReference type="NCBI Taxonomy" id="171693"/>
    <lineage>
        <taxon>Bacteria</taxon>
        <taxon>Bacillati</taxon>
        <taxon>Bacillota</taxon>
        <taxon>Bacilli</taxon>
        <taxon>Bacillales</taxon>
        <taxon>Bacillaceae</taxon>
        <taxon>Oceanobacillus</taxon>
    </lineage>
</organism>
<dbReference type="AlphaFoldDB" id="A0A0U9HCB4"/>
<gene>
    <name evidence="1" type="ORF">OPHB3_1785</name>
</gene>
<dbReference type="EMBL" id="BBXV01000023">
    <property type="protein sequence ID" value="GAQ17848.1"/>
    <property type="molecule type" value="Genomic_DNA"/>
</dbReference>
<name>A0A0U9HCB4_9BACI</name>
<evidence type="ECO:0000313" key="1">
    <source>
        <dbReference type="EMBL" id="GAQ17848.1"/>
    </source>
</evidence>
<dbReference type="OrthoDB" id="2079727at2"/>
<protein>
    <recommendedName>
        <fullName evidence="3">DUF1819 family protein</fullName>
    </recommendedName>
</protein>
<evidence type="ECO:0008006" key="3">
    <source>
        <dbReference type="Google" id="ProtNLM"/>
    </source>
</evidence>